<dbReference type="AlphaFoldDB" id="A0A7W1XA95"/>
<dbReference type="RefSeq" id="WP_033101890.1">
    <property type="nucleotide sequence ID" value="NZ_JACEIP010000010.1"/>
</dbReference>
<gene>
    <name evidence="1" type="ORF">H1164_08375</name>
</gene>
<proteinExistence type="predicted"/>
<keyword evidence="2" id="KW-1185">Reference proteome</keyword>
<evidence type="ECO:0000313" key="1">
    <source>
        <dbReference type="EMBL" id="MBA4542916.1"/>
    </source>
</evidence>
<accession>A0A7W1XA95</accession>
<reference evidence="1 2" key="1">
    <citation type="submission" date="2020-07" db="EMBL/GenBank/DDBJ databases">
        <authorList>
            <person name="Feng H."/>
        </authorList>
    </citation>
    <scope>NUCLEOTIDE SEQUENCE [LARGE SCALE GENOMIC DNA]</scope>
    <source>
        <strain evidence="2">s-11</strain>
    </source>
</reference>
<comment type="caution">
    <text evidence="1">The sequence shown here is derived from an EMBL/GenBank/DDBJ whole genome shotgun (WGS) entry which is preliminary data.</text>
</comment>
<name>A0A7W1XA95_9BACL</name>
<protein>
    <submittedName>
        <fullName evidence="1">Uncharacterized protein</fullName>
    </submittedName>
</protein>
<dbReference type="InterPro" id="IPR046687">
    <property type="entry name" value="DUF6557"/>
</dbReference>
<dbReference type="Proteomes" id="UP000530514">
    <property type="component" value="Unassembled WGS sequence"/>
</dbReference>
<organism evidence="1 2">
    <name type="scientific">Thermoactinomyces daqus</name>
    <dbReference type="NCBI Taxonomy" id="1329516"/>
    <lineage>
        <taxon>Bacteria</taxon>
        <taxon>Bacillati</taxon>
        <taxon>Bacillota</taxon>
        <taxon>Bacilli</taxon>
        <taxon>Bacillales</taxon>
        <taxon>Thermoactinomycetaceae</taxon>
        <taxon>Thermoactinomyces</taxon>
    </lineage>
</organism>
<dbReference type="EMBL" id="JACEIP010000010">
    <property type="protein sequence ID" value="MBA4542916.1"/>
    <property type="molecule type" value="Genomic_DNA"/>
</dbReference>
<evidence type="ECO:0000313" key="2">
    <source>
        <dbReference type="Proteomes" id="UP000530514"/>
    </source>
</evidence>
<dbReference type="Pfam" id="PF20194">
    <property type="entry name" value="DUF6557"/>
    <property type="match status" value="1"/>
</dbReference>
<sequence length="151" mass="17629">MKFKDYILGVGFDEIKERIEENFELEPEKIDSYTKGFSIAHQIMKAMKPKETDAVIEFDFTILDENEDAEFVEVEPIIVYNNGQTSSFDFIPWEEVLGMEVQDIDDEDFDAADVVFMVMFEMTEYGFSPRQIKNNYMKIFGRLPGEWGNGE</sequence>